<comment type="caution">
    <text evidence="7">The sequence shown here is derived from an EMBL/GenBank/DDBJ whole genome shotgun (WGS) entry which is preliminary data.</text>
</comment>
<feature type="coiled-coil region" evidence="4">
    <location>
        <begin position="262"/>
        <end position="289"/>
    </location>
</feature>
<evidence type="ECO:0000256" key="4">
    <source>
        <dbReference type="SAM" id="Coils"/>
    </source>
</evidence>
<dbReference type="SMART" id="SM00530">
    <property type="entry name" value="HTH_XRE"/>
    <property type="match status" value="1"/>
</dbReference>
<evidence type="ECO:0000259" key="6">
    <source>
        <dbReference type="PROSITE" id="PS50943"/>
    </source>
</evidence>
<dbReference type="PROSITE" id="PS50943">
    <property type="entry name" value="HTH_CROC1"/>
    <property type="match status" value="1"/>
</dbReference>
<keyword evidence="4" id="KW-0175">Coiled coil</keyword>
<dbReference type="PANTHER" id="PTHR45339:SF1">
    <property type="entry name" value="HYBRID SIGNAL TRANSDUCTION HISTIDINE KINASE J"/>
    <property type="match status" value="1"/>
</dbReference>
<protein>
    <submittedName>
        <fullName evidence="7">Autoinducer 2 sensor kinase/phosphatase LuxQ</fullName>
        <ecNumber evidence="7">2.7.13.3</ecNumber>
    </submittedName>
</protein>
<evidence type="ECO:0000259" key="5">
    <source>
        <dbReference type="PROSITE" id="PS50110"/>
    </source>
</evidence>
<reference evidence="7 8" key="1">
    <citation type="submission" date="2015-09" db="EMBL/GenBank/DDBJ databases">
        <title>Genome of Desulfovibrio dechloracetivorans BerOc1, a mercury methylating strain isolated from highly hydrocarbons and metals contaminated coastal sediments.</title>
        <authorList>
            <person name="Goni Urriza M."/>
            <person name="Gassie C."/>
            <person name="Bouchez O."/>
            <person name="Klopp C."/>
            <person name="Ranchou-Peyruse A."/>
            <person name="Remy G."/>
        </authorList>
    </citation>
    <scope>NUCLEOTIDE SEQUENCE [LARGE SCALE GENOMIC DNA]</scope>
    <source>
        <strain evidence="7 8">BerOc1</strain>
    </source>
</reference>
<evidence type="ECO:0000256" key="2">
    <source>
        <dbReference type="ARBA" id="ARBA00023012"/>
    </source>
</evidence>
<dbReference type="SMART" id="SM00448">
    <property type="entry name" value="REC"/>
    <property type="match status" value="1"/>
</dbReference>
<dbReference type="GO" id="GO:0004673">
    <property type="term" value="F:protein histidine kinase activity"/>
    <property type="evidence" value="ECO:0007669"/>
    <property type="project" value="UniProtKB-EC"/>
</dbReference>
<dbReference type="InterPro" id="IPR011006">
    <property type="entry name" value="CheY-like_superfamily"/>
</dbReference>
<dbReference type="Gene3D" id="1.10.260.40">
    <property type="entry name" value="lambda repressor-like DNA-binding domains"/>
    <property type="match status" value="1"/>
</dbReference>
<dbReference type="InterPro" id="IPR010982">
    <property type="entry name" value="Lambda_DNA-bd_dom_sf"/>
</dbReference>
<evidence type="ECO:0000313" key="7">
    <source>
        <dbReference type="EMBL" id="OIQ50865.1"/>
    </source>
</evidence>
<keyword evidence="2" id="KW-0902">Two-component regulatory system</keyword>
<evidence type="ECO:0000256" key="3">
    <source>
        <dbReference type="PROSITE-ProRule" id="PRU00169"/>
    </source>
</evidence>
<accession>A0A1J5NGN6</accession>
<keyword evidence="1 3" id="KW-0597">Phosphoprotein</keyword>
<organism evidence="7 8">
    <name type="scientific">Pseudodesulfovibrio hydrargyri</name>
    <dbReference type="NCBI Taxonomy" id="2125990"/>
    <lineage>
        <taxon>Bacteria</taxon>
        <taxon>Pseudomonadati</taxon>
        <taxon>Thermodesulfobacteriota</taxon>
        <taxon>Desulfovibrionia</taxon>
        <taxon>Desulfovibrionales</taxon>
        <taxon>Desulfovibrionaceae</taxon>
    </lineage>
</organism>
<dbReference type="AlphaFoldDB" id="A0A1J5NGN6"/>
<dbReference type="PROSITE" id="PS50110">
    <property type="entry name" value="RESPONSE_REGULATORY"/>
    <property type="match status" value="1"/>
</dbReference>
<dbReference type="GO" id="GO:0003677">
    <property type="term" value="F:DNA binding"/>
    <property type="evidence" value="ECO:0007669"/>
    <property type="project" value="InterPro"/>
</dbReference>
<dbReference type="Proteomes" id="UP000181901">
    <property type="component" value="Unassembled WGS sequence"/>
</dbReference>
<dbReference type="CDD" id="cd17546">
    <property type="entry name" value="REC_hyHK_CKI1_RcsC-like"/>
    <property type="match status" value="1"/>
</dbReference>
<dbReference type="Gene3D" id="3.40.50.2300">
    <property type="match status" value="1"/>
</dbReference>
<dbReference type="GO" id="GO:0000160">
    <property type="term" value="P:phosphorelay signal transduction system"/>
    <property type="evidence" value="ECO:0007669"/>
    <property type="project" value="UniProtKB-KW"/>
</dbReference>
<feature type="modified residue" description="4-aspartylphosphate" evidence="3">
    <location>
        <position position="557"/>
    </location>
</feature>
<feature type="domain" description="Response regulatory" evidence="5">
    <location>
        <begin position="508"/>
        <end position="625"/>
    </location>
</feature>
<proteinExistence type="predicted"/>
<dbReference type="InterPro" id="IPR001789">
    <property type="entry name" value="Sig_transdc_resp-reg_receiver"/>
</dbReference>
<dbReference type="SUPFAM" id="SSF47413">
    <property type="entry name" value="lambda repressor-like DNA-binding domains"/>
    <property type="match status" value="1"/>
</dbReference>
<keyword evidence="7" id="KW-0808">Transferase</keyword>
<dbReference type="Pfam" id="PF01381">
    <property type="entry name" value="HTH_3"/>
    <property type="match status" value="1"/>
</dbReference>
<evidence type="ECO:0000256" key="1">
    <source>
        <dbReference type="ARBA" id="ARBA00022553"/>
    </source>
</evidence>
<keyword evidence="7" id="KW-0418">Kinase</keyword>
<feature type="domain" description="HTH cro/C1-type" evidence="6">
    <location>
        <begin position="8"/>
        <end position="68"/>
    </location>
</feature>
<dbReference type="EMBL" id="LKAQ01000004">
    <property type="protein sequence ID" value="OIQ50865.1"/>
    <property type="molecule type" value="Genomic_DNA"/>
</dbReference>
<dbReference type="InterPro" id="IPR001387">
    <property type="entry name" value="Cro/C1-type_HTH"/>
</dbReference>
<dbReference type="PANTHER" id="PTHR45339">
    <property type="entry name" value="HYBRID SIGNAL TRANSDUCTION HISTIDINE KINASE J"/>
    <property type="match status" value="1"/>
</dbReference>
<dbReference type="EC" id="2.7.13.3" evidence="7"/>
<dbReference type="SUPFAM" id="SSF52172">
    <property type="entry name" value="CheY-like"/>
    <property type="match status" value="1"/>
</dbReference>
<sequence>MRQLGTFIKQKREELLKADRAFSQLQVSKRIGIEQSYLSKVERGVATKLSEEKIVALAEILGEDPDYMLALGGKVSGDVLAIIKQRPRLFSRLVRDMKHMSEDVIEADHDFKRRQSRMNRIYDFAALGFFHLEEGADRSIWSSHTPAILGLPDDTPPSLDAVVRALDLGDRRRFIAVERESCRLHKPYSCELRIEDKDVLPRYIRIWGDFETSGPDGVVRVGLIQDVTREVASREELRQAQHALSGTVRQQSRQLSQGIEELKREITARKELEGKLRAVNEEIARQRDVQREYLKQSAYELRSLVNRLVVEKADLREDTLAASLSLISTTIDNMNDFFEMPSGLCPLAEAFSPRGAAENWTGDLVRARLTPDIGLTLTVSPNLPERIVGDPQRLQQIAVCVVGFLLKATTWGSVGLTLDYMAGEGLLSLTASSPAVGEPVTNESLFPNSVGGFGKASWMLSTVGPMVEALRGTVNVDRLSGSGVAVSIQIPAQPEAEPAREAIDARLPILVVEDDAPSRFFTESVIQGEGYRAEAIALGREALSRLDEQRYSLVLLDIQLPDVDGVTIARTMRREGALNARTPIIAVTAHATPEHRQRYEDAGIDQLITKPFKVAALKKMIESYLGD</sequence>
<dbReference type="Gene3D" id="3.30.450.20">
    <property type="entry name" value="PAS domain"/>
    <property type="match status" value="1"/>
</dbReference>
<name>A0A1J5NGN6_9BACT</name>
<evidence type="ECO:0000313" key="8">
    <source>
        <dbReference type="Proteomes" id="UP000181901"/>
    </source>
</evidence>
<gene>
    <name evidence="7" type="primary">luxQ_10</name>
    <name evidence="7" type="ORF">BerOc1_02807</name>
</gene>
<dbReference type="Pfam" id="PF00072">
    <property type="entry name" value="Response_reg"/>
    <property type="match status" value="1"/>
</dbReference>
<dbReference type="CDD" id="cd00093">
    <property type="entry name" value="HTH_XRE"/>
    <property type="match status" value="1"/>
</dbReference>
<dbReference type="RefSeq" id="WP_071546266.1">
    <property type="nucleotide sequence ID" value="NZ_LKAQ01000004.1"/>
</dbReference>
<keyword evidence="8" id="KW-1185">Reference proteome</keyword>